<dbReference type="Proteomes" id="UP000824881">
    <property type="component" value="Unassembled WGS sequence"/>
</dbReference>
<dbReference type="EMBL" id="WQMT02000010">
    <property type="protein sequence ID" value="KAG9218188.1"/>
    <property type="molecule type" value="Genomic_DNA"/>
</dbReference>
<organism evidence="1 2">
    <name type="scientific">Pleurotus cornucopiae</name>
    <name type="common">Cornucopia mushroom</name>
    <dbReference type="NCBI Taxonomy" id="5321"/>
    <lineage>
        <taxon>Eukaryota</taxon>
        <taxon>Fungi</taxon>
        <taxon>Dikarya</taxon>
        <taxon>Basidiomycota</taxon>
        <taxon>Agaricomycotina</taxon>
        <taxon>Agaricomycetes</taxon>
        <taxon>Agaricomycetidae</taxon>
        <taxon>Agaricales</taxon>
        <taxon>Pleurotineae</taxon>
        <taxon>Pleurotaceae</taxon>
        <taxon>Pleurotus</taxon>
    </lineage>
</organism>
<protein>
    <submittedName>
        <fullName evidence="1">Uncharacterized protein</fullName>
    </submittedName>
</protein>
<gene>
    <name evidence="1" type="ORF">CCMSSC00406_0010218</name>
</gene>
<name>A0ACB7IKZ3_PLECO</name>
<evidence type="ECO:0000313" key="2">
    <source>
        <dbReference type="Proteomes" id="UP000824881"/>
    </source>
</evidence>
<proteinExistence type="predicted"/>
<evidence type="ECO:0000313" key="1">
    <source>
        <dbReference type="EMBL" id="KAG9218188.1"/>
    </source>
</evidence>
<comment type="caution">
    <text evidence="1">The sequence shown here is derived from an EMBL/GenBank/DDBJ whole genome shotgun (WGS) entry which is preliminary data.</text>
</comment>
<keyword evidence="2" id="KW-1185">Reference proteome</keyword>
<accession>A0ACB7IKZ3</accession>
<sequence>MIDSELPESSVGGHQLLDRLLPPPPSDPPVNKDVAKACVLAHEAAKLYEHHAAGPFIANDDVCNSAVYAAKTLATRIAHLDLVTALQEALAPVEARLRADFQALRADMQGVREDLGKEARRSRRLAAIAWNSDSSSGAFESVPFANFDDPVTAPHNLPTLHSLDAINGLEDEPLRAYVRGYYPGIEAANIERAQCIALVLTAIGAFKHTRE</sequence>
<reference evidence="1 2" key="1">
    <citation type="journal article" date="2021" name="Appl. Environ. Microbiol.">
        <title>Genetic linkage and physical mapping for an oyster mushroom Pleurotus cornucopiae and QTL analysis for the trait cap color.</title>
        <authorList>
            <person name="Zhang Y."/>
            <person name="Gao W."/>
            <person name="Sonnenberg A."/>
            <person name="Chen Q."/>
            <person name="Zhang J."/>
            <person name="Huang C."/>
        </authorList>
    </citation>
    <scope>NUCLEOTIDE SEQUENCE [LARGE SCALE GENOMIC DNA]</scope>
    <source>
        <strain evidence="1">CCMSSC00406</strain>
    </source>
</reference>